<reference evidence="2" key="1">
    <citation type="submission" date="2023-06" db="EMBL/GenBank/DDBJ databases">
        <title>Genomic of Parafulvivirga corallium.</title>
        <authorList>
            <person name="Wang G."/>
        </authorList>
    </citation>
    <scope>NUCLEOTIDE SEQUENCE</scope>
    <source>
        <strain evidence="2">BMA10</strain>
    </source>
</reference>
<dbReference type="Pfam" id="PF00561">
    <property type="entry name" value="Abhydrolase_1"/>
    <property type="match status" value="1"/>
</dbReference>
<evidence type="ECO:0000313" key="2">
    <source>
        <dbReference type="EMBL" id="MDN5202678.1"/>
    </source>
</evidence>
<dbReference type="GO" id="GO:0016787">
    <property type="term" value="F:hydrolase activity"/>
    <property type="evidence" value="ECO:0007669"/>
    <property type="project" value="UniProtKB-KW"/>
</dbReference>
<dbReference type="PANTHER" id="PTHR43798:SF33">
    <property type="entry name" value="HYDROLASE, PUTATIVE (AFU_ORTHOLOGUE AFUA_2G14860)-RELATED"/>
    <property type="match status" value="1"/>
</dbReference>
<comment type="caution">
    <text evidence="2">The sequence shown here is derived from an EMBL/GenBank/DDBJ whole genome shotgun (WGS) entry which is preliminary data.</text>
</comment>
<organism evidence="2 3">
    <name type="scientific">Splendidivirga corallicola</name>
    <dbReference type="NCBI Taxonomy" id="3051826"/>
    <lineage>
        <taxon>Bacteria</taxon>
        <taxon>Pseudomonadati</taxon>
        <taxon>Bacteroidota</taxon>
        <taxon>Cytophagia</taxon>
        <taxon>Cytophagales</taxon>
        <taxon>Splendidivirgaceae</taxon>
        <taxon>Splendidivirga</taxon>
    </lineage>
</organism>
<dbReference type="RefSeq" id="WP_346752700.1">
    <property type="nucleotide sequence ID" value="NZ_JAUJEA010000005.1"/>
</dbReference>
<evidence type="ECO:0000313" key="3">
    <source>
        <dbReference type="Proteomes" id="UP001172082"/>
    </source>
</evidence>
<dbReference type="Proteomes" id="UP001172082">
    <property type="component" value="Unassembled WGS sequence"/>
</dbReference>
<protein>
    <submittedName>
        <fullName evidence="2">Alpha/beta hydrolase</fullName>
    </submittedName>
</protein>
<keyword evidence="2" id="KW-0378">Hydrolase</keyword>
<sequence>MKIKVLEGLFIRYNETDKAKQSIWFLHGFADSGLAYKEVFDSNLVSDYNLYIVDFPGFGVSPLNTNYLSIKEHADLLSEVIKKETENAGKVNIVAHSIGALIGTWICQQLGNQVNCYINIEGNLTEADSYFSSKPLQHETAKEFMDFFEVEVFERAKKEDPFKRYYSSLRFADPTGMRNWGFTSQEHIQNNKCGFEFKDLGCHKIYIWGDVDTPIETQEFIREHNIPNKLYKGVGHWHMIENSKELYNDIGKLIGDVKETV</sequence>
<dbReference type="InterPro" id="IPR029058">
    <property type="entry name" value="AB_hydrolase_fold"/>
</dbReference>
<evidence type="ECO:0000259" key="1">
    <source>
        <dbReference type="Pfam" id="PF00561"/>
    </source>
</evidence>
<dbReference type="SUPFAM" id="SSF53474">
    <property type="entry name" value="alpha/beta-Hydrolases"/>
    <property type="match status" value="1"/>
</dbReference>
<gene>
    <name evidence="2" type="ORF">QQ008_14915</name>
</gene>
<dbReference type="PANTHER" id="PTHR43798">
    <property type="entry name" value="MONOACYLGLYCEROL LIPASE"/>
    <property type="match status" value="1"/>
</dbReference>
<keyword evidence="3" id="KW-1185">Reference proteome</keyword>
<dbReference type="Gene3D" id="3.40.50.1820">
    <property type="entry name" value="alpha/beta hydrolase"/>
    <property type="match status" value="1"/>
</dbReference>
<proteinExistence type="predicted"/>
<feature type="domain" description="AB hydrolase-1" evidence="1">
    <location>
        <begin position="25"/>
        <end position="242"/>
    </location>
</feature>
<dbReference type="InterPro" id="IPR050266">
    <property type="entry name" value="AB_hydrolase_sf"/>
</dbReference>
<accession>A0ABT8KQI7</accession>
<name>A0ABT8KQI7_9BACT</name>
<dbReference type="EMBL" id="JAUJEA010000005">
    <property type="protein sequence ID" value="MDN5202678.1"/>
    <property type="molecule type" value="Genomic_DNA"/>
</dbReference>
<dbReference type="InterPro" id="IPR000073">
    <property type="entry name" value="AB_hydrolase_1"/>
</dbReference>